<evidence type="ECO:0000256" key="8">
    <source>
        <dbReference type="SAM" id="Coils"/>
    </source>
</evidence>
<feature type="signal peptide" evidence="10">
    <location>
        <begin position="1"/>
        <end position="22"/>
    </location>
</feature>
<keyword evidence="8" id="KW-0175">Coiled coil</keyword>
<feature type="region of interest" description="Disordered" evidence="9">
    <location>
        <begin position="72"/>
        <end position="92"/>
    </location>
</feature>
<dbReference type="NCBIfam" id="TIGR01844">
    <property type="entry name" value="type_I_sec_TolC"/>
    <property type="match status" value="1"/>
</dbReference>
<keyword evidence="4" id="KW-1134">Transmembrane beta strand</keyword>
<protein>
    <submittedName>
        <fullName evidence="11">Outer membrane protein</fullName>
    </submittedName>
</protein>
<dbReference type="Pfam" id="PF02321">
    <property type="entry name" value="OEP"/>
    <property type="match status" value="2"/>
</dbReference>
<dbReference type="InterPro" id="IPR003423">
    <property type="entry name" value="OMP_efflux"/>
</dbReference>
<dbReference type="GO" id="GO:0015288">
    <property type="term" value="F:porin activity"/>
    <property type="evidence" value="ECO:0007669"/>
    <property type="project" value="TreeGrafter"/>
</dbReference>
<evidence type="ECO:0000256" key="3">
    <source>
        <dbReference type="ARBA" id="ARBA00022448"/>
    </source>
</evidence>
<name>A0A3N1NYM8_9GAMM</name>
<evidence type="ECO:0000256" key="9">
    <source>
        <dbReference type="SAM" id="MobiDB-lite"/>
    </source>
</evidence>
<keyword evidence="7" id="KW-0998">Cell outer membrane</keyword>
<comment type="similarity">
    <text evidence="2">Belongs to the outer membrane factor (OMF) (TC 1.B.17) family.</text>
</comment>
<keyword evidence="10" id="KW-0732">Signal</keyword>
<dbReference type="GO" id="GO:1990281">
    <property type="term" value="C:efflux pump complex"/>
    <property type="evidence" value="ECO:0007669"/>
    <property type="project" value="TreeGrafter"/>
</dbReference>
<evidence type="ECO:0000256" key="4">
    <source>
        <dbReference type="ARBA" id="ARBA00022452"/>
    </source>
</evidence>
<keyword evidence="5" id="KW-0812">Transmembrane</keyword>
<dbReference type="PANTHER" id="PTHR30026">
    <property type="entry name" value="OUTER MEMBRANE PROTEIN TOLC"/>
    <property type="match status" value="1"/>
</dbReference>
<sequence>MKTTRSLWFLGLMALVPFTASANSLLDIYELALENDAQLKADEAAYEAGLENRTLGRSGLLPQIDARVYYSDSSQDTTDNMENVTQETERENSGWEISLSQPLFNMAAWYNYQRGGTLSELAEVQFGADQQALIVRVAEAYFNVLRAADNLETARAEEKALEQQLEQTRQRYEVGLTAITEVHEAQSVYDSAAAAALQAQGNLGIAYEALEVLTGQPHDAIAPLSDDFPVVRPTPSDRHEWVEFALKNNYDLKAAQLNTRASEQTAKAAKSQHLPTLGASASYSDTATEGSQYFGGQIGSIQSDTEAEGSSITISLNVPLYSGGRTSAERRQASSQYLQARAEQNRAERTVIQSARALHLSVETGVAQVKARQQAIVSAQSALEATQSGYEVGTRNLVEVLLAQRAVYQAERDYQNALYDYIINSFELRQVAGMLTPADVQQIDRSLSHAEMLRRSDFDIN</sequence>
<dbReference type="InterPro" id="IPR010130">
    <property type="entry name" value="T1SS_OMP_TolC"/>
</dbReference>
<evidence type="ECO:0000256" key="7">
    <source>
        <dbReference type="ARBA" id="ARBA00023237"/>
    </source>
</evidence>
<comment type="subcellular location">
    <subcellularLocation>
        <location evidence="1">Cell outer membrane</location>
    </subcellularLocation>
</comment>
<evidence type="ECO:0000256" key="1">
    <source>
        <dbReference type="ARBA" id="ARBA00004442"/>
    </source>
</evidence>
<evidence type="ECO:0000256" key="5">
    <source>
        <dbReference type="ARBA" id="ARBA00022692"/>
    </source>
</evidence>
<dbReference type="EMBL" id="RJUK01000001">
    <property type="protein sequence ID" value="ROQ21285.1"/>
    <property type="molecule type" value="Genomic_DNA"/>
</dbReference>
<dbReference type="InterPro" id="IPR051906">
    <property type="entry name" value="TolC-like"/>
</dbReference>
<keyword evidence="3" id="KW-0813">Transport</keyword>
<evidence type="ECO:0000313" key="11">
    <source>
        <dbReference type="EMBL" id="ROQ21285.1"/>
    </source>
</evidence>
<feature type="coiled-coil region" evidence="8">
    <location>
        <begin position="144"/>
        <end position="171"/>
    </location>
</feature>
<evidence type="ECO:0000256" key="6">
    <source>
        <dbReference type="ARBA" id="ARBA00023136"/>
    </source>
</evidence>
<evidence type="ECO:0000256" key="2">
    <source>
        <dbReference type="ARBA" id="ARBA00007613"/>
    </source>
</evidence>
<evidence type="ECO:0000256" key="10">
    <source>
        <dbReference type="SAM" id="SignalP"/>
    </source>
</evidence>
<dbReference type="RefSeq" id="WP_123638299.1">
    <property type="nucleotide sequence ID" value="NZ_RJUK01000001.1"/>
</dbReference>
<comment type="caution">
    <text evidence="11">The sequence shown here is derived from an EMBL/GenBank/DDBJ whole genome shotgun (WGS) entry which is preliminary data.</text>
</comment>
<keyword evidence="12" id="KW-1185">Reference proteome</keyword>
<feature type="chain" id="PRO_5018221682" evidence="10">
    <location>
        <begin position="23"/>
        <end position="461"/>
    </location>
</feature>
<gene>
    <name evidence="11" type="ORF">EDC38_1908</name>
</gene>
<dbReference type="SUPFAM" id="SSF56954">
    <property type="entry name" value="Outer membrane efflux proteins (OEP)"/>
    <property type="match status" value="1"/>
</dbReference>
<dbReference type="AlphaFoldDB" id="A0A3N1NYM8"/>
<reference evidence="11 12" key="1">
    <citation type="submission" date="2018-11" db="EMBL/GenBank/DDBJ databases">
        <title>Genomic Encyclopedia of Type Strains, Phase IV (KMG-IV): sequencing the most valuable type-strain genomes for metagenomic binning, comparative biology and taxonomic classification.</title>
        <authorList>
            <person name="Goeker M."/>
        </authorList>
    </citation>
    <scope>NUCLEOTIDE SEQUENCE [LARGE SCALE GENOMIC DNA]</scope>
    <source>
        <strain evidence="11 12">DSM 16974</strain>
    </source>
</reference>
<dbReference type="GO" id="GO:0009279">
    <property type="term" value="C:cell outer membrane"/>
    <property type="evidence" value="ECO:0007669"/>
    <property type="project" value="UniProtKB-SubCell"/>
</dbReference>
<dbReference type="Gene3D" id="1.20.1600.10">
    <property type="entry name" value="Outer membrane efflux proteins (OEP)"/>
    <property type="match status" value="1"/>
</dbReference>
<feature type="compositionally biased region" description="Polar residues" evidence="9">
    <location>
        <begin position="72"/>
        <end position="86"/>
    </location>
</feature>
<dbReference type="PANTHER" id="PTHR30026:SF20">
    <property type="entry name" value="OUTER MEMBRANE PROTEIN TOLC"/>
    <property type="match status" value="1"/>
</dbReference>
<organism evidence="11 12">
    <name type="scientific">Marinimicrobium koreense</name>
    <dbReference type="NCBI Taxonomy" id="306545"/>
    <lineage>
        <taxon>Bacteria</taxon>
        <taxon>Pseudomonadati</taxon>
        <taxon>Pseudomonadota</taxon>
        <taxon>Gammaproteobacteria</taxon>
        <taxon>Cellvibrionales</taxon>
        <taxon>Cellvibrionaceae</taxon>
        <taxon>Marinimicrobium</taxon>
    </lineage>
</organism>
<dbReference type="GO" id="GO:0015562">
    <property type="term" value="F:efflux transmembrane transporter activity"/>
    <property type="evidence" value="ECO:0007669"/>
    <property type="project" value="InterPro"/>
</dbReference>
<dbReference type="OrthoDB" id="9813458at2"/>
<keyword evidence="6" id="KW-0472">Membrane</keyword>
<accession>A0A3N1NYM8</accession>
<dbReference type="Proteomes" id="UP000273643">
    <property type="component" value="Unassembled WGS sequence"/>
</dbReference>
<proteinExistence type="inferred from homology"/>
<evidence type="ECO:0000313" key="12">
    <source>
        <dbReference type="Proteomes" id="UP000273643"/>
    </source>
</evidence>